<feature type="compositionally biased region" description="Low complexity" evidence="1">
    <location>
        <begin position="729"/>
        <end position="764"/>
    </location>
</feature>
<feature type="compositionally biased region" description="Low complexity" evidence="1">
    <location>
        <begin position="276"/>
        <end position="285"/>
    </location>
</feature>
<feature type="region of interest" description="Disordered" evidence="1">
    <location>
        <begin position="424"/>
        <end position="525"/>
    </location>
</feature>
<sequence>MFQITASSSTTSTTSYKSMNLKPGERVRQLWAIFELWVRSVPRAAMEQKIADTVQTMDAKWRAVPKRTRPSTEEHEKSKATFRRGLEDDLVGLAREEWQRRLQAAGLRDEDWGEMTFKETVAVERVLGGDLDEFGGAILEKVARSEEAVPTPASTGGYSFVSPLSLSIVDDIDDEFEPIFPFDIPSARSAPESVASTSASIADWNYNSDASSGFGIWSAATSQTSGSRQSSQTGSPERAPLKIMPGEYNFPPRGAAAATDATPSQFDRMFPPPSAQAPLPSARPSGPRYIGPDLASPPPTPSPPPAEPSAAHAQDADADEADFERFKMDARIGKIHEFHEAAAAADVQLARDIYASRRAVNTSRPGSAASLDEAERRALADEARLIAAHEARMGALRRAKEVERKELVRRERLRRREAIRARETAQLAARQTATAASAEPVVRGTETRRERRMSHATISASQPPLGRRQPPPEQRDRLAASVSDVFEISPSPSISTASSSTSASTSASAAASSHMPAARPQMWVPPVDPQATIHRKSERGLIASVTDLFDTLPKSATASFSSVSSSSAQIPPAARQQYVGKPAAPAPAPLDARASDLLETGSAASTKTSSSTSTKTASSAPTRAQSSTSTNTASSASAKTASSASTKAVSSASVSSSSAASQAPAPARPQVWLPPASAAETPKPSKHMRRKTVALPVVELPALVAEASKSFAPAAIVDSKLPTPPKSPPKAVVSPPVTTKAQPAKSASPPAPVSVARSASASESTNAQPRSGTSPKAVSDEDEPDSAWKAAKRDKISAGFQFMIQDAKDRLENLLQAMTFTRDSPQWNAQKAVHVLAYEEEVSAIRKLAGEELTRAISDERALRRMTRLGGQALNPELQNSLEQQQKAILELIEKDRQEKEVVQQQQNAVAEQEKKAAAQVSSGSASAQESSTARQANGVSSPAAAAKAQSGPGAGKAQSTTSTKSTTSTTSSKVTPSSKKAASTAASKAQAPPVTTKTQPQAANAPKPATTASKAAAPPASTKAPVAPTPKASPPASTKPQPNATKPQPPSAPSTVDTPKPAPATAAPAALPQKKTSPAPNLPAETPGASSSRTTLEQVPRPFIHPSLGSEQMWAHAPPPPPPQGRDVWVSSSSSAAAAKKPVISSASSAAKASQMAKAASQAPRLPPAVDPVRVRRMSDPVSPSPRNLEFPAGVQAVLNSSTADARAKKSEATPKSKGKAKRVTIEVVSDEEDAEVDAMERLPVDSKFIFEPKPSAPPERFARIIDFEDEAAGGAKGGKEKDKHARWSPAAPPVEIVAVESTPAAGKKGARGRAGSLMQPTSDRKGKGKARAAEPEGDDDLARMLKGATQDLSKMRG</sequence>
<feature type="compositionally biased region" description="Pro residues" evidence="1">
    <location>
        <begin position="295"/>
        <end position="307"/>
    </location>
</feature>
<evidence type="ECO:0000256" key="1">
    <source>
        <dbReference type="SAM" id="MobiDB-lite"/>
    </source>
</evidence>
<feature type="compositionally biased region" description="Low complexity" evidence="1">
    <location>
        <begin position="1132"/>
        <end position="1162"/>
    </location>
</feature>
<feature type="compositionally biased region" description="Low complexity" evidence="1">
    <location>
        <begin position="998"/>
        <end position="1027"/>
    </location>
</feature>
<feature type="compositionally biased region" description="Polar residues" evidence="1">
    <location>
        <begin position="765"/>
        <end position="776"/>
    </location>
</feature>
<evidence type="ECO:0000313" key="2">
    <source>
        <dbReference type="EMBL" id="KAJ7096643.1"/>
    </source>
</evidence>
<gene>
    <name evidence="2" type="ORF">B0H15DRAFT_798082</name>
</gene>
<dbReference type="Proteomes" id="UP001222325">
    <property type="component" value="Unassembled WGS sequence"/>
</dbReference>
<feature type="compositionally biased region" description="Low complexity" evidence="1">
    <location>
        <begin position="602"/>
        <end position="645"/>
    </location>
</feature>
<feature type="compositionally biased region" description="Low complexity" evidence="1">
    <location>
        <begin position="918"/>
        <end position="934"/>
    </location>
</feature>
<proteinExistence type="predicted"/>
<feature type="region of interest" description="Disordered" evidence="1">
    <location>
        <begin position="718"/>
        <end position="790"/>
    </location>
</feature>
<feature type="compositionally biased region" description="Low complexity" evidence="1">
    <location>
        <begin position="488"/>
        <end position="513"/>
    </location>
</feature>
<feature type="compositionally biased region" description="Low complexity" evidence="1">
    <location>
        <begin position="941"/>
        <end position="990"/>
    </location>
</feature>
<feature type="region of interest" description="Disordered" evidence="1">
    <location>
        <begin position="1275"/>
        <end position="1359"/>
    </location>
</feature>
<organism evidence="2 3">
    <name type="scientific">Mycena belliarum</name>
    <dbReference type="NCBI Taxonomy" id="1033014"/>
    <lineage>
        <taxon>Eukaryota</taxon>
        <taxon>Fungi</taxon>
        <taxon>Dikarya</taxon>
        <taxon>Basidiomycota</taxon>
        <taxon>Agaricomycotina</taxon>
        <taxon>Agaricomycetes</taxon>
        <taxon>Agaricomycetidae</taxon>
        <taxon>Agaricales</taxon>
        <taxon>Marasmiineae</taxon>
        <taxon>Mycenaceae</taxon>
        <taxon>Mycena</taxon>
    </lineage>
</organism>
<dbReference type="EMBL" id="JARJCN010000011">
    <property type="protein sequence ID" value="KAJ7096643.1"/>
    <property type="molecule type" value="Genomic_DNA"/>
</dbReference>
<feature type="region of interest" description="Disordered" evidence="1">
    <location>
        <begin position="601"/>
        <end position="645"/>
    </location>
</feature>
<accession>A0AAD6XY61</accession>
<evidence type="ECO:0000313" key="3">
    <source>
        <dbReference type="Proteomes" id="UP001222325"/>
    </source>
</evidence>
<feature type="compositionally biased region" description="Polar residues" evidence="1">
    <location>
        <begin position="1089"/>
        <end position="1098"/>
    </location>
</feature>
<feature type="compositionally biased region" description="Basic and acidic residues" evidence="1">
    <location>
        <begin position="1207"/>
        <end position="1216"/>
    </location>
</feature>
<feature type="compositionally biased region" description="Low complexity" evidence="1">
    <location>
        <begin position="424"/>
        <end position="444"/>
    </location>
</feature>
<comment type="caution">
    <text evidence="2">The sequence shown here is derived from an EMBL/GenBank/DDBJ whole genome shotgun (WGS) entry which is preliminary data.</text>
</comment>
<reference evidence="2" key="1">
    <citation type="submission" date="2023-03" db="EMBL/GenBank/DDBJ databases">
        <title>Massive genome expansion in bonnet fungi (Mycena s.s.) driven by repeated elements and novel gene families across ecological guilds.</title>
        <authorList>
            <consortium name="Lawrence Berkeley National Laboratory"/>
            <person name="Harder C.B."/>
            <person name="Miyauchi S."/>
            <person name="Viragh M."/>
            <person name="Kuo A."/>
            <person name="Thoen E."/>
            <person name="Andreopoulos B."/>
            <person name="Lu D."/>
            <person name="Skrede I."/>
            <person name="Drula E."/>
            <person name="Henrissat B."/>
            <person name="Morin E."/>
            <person name="Kohler A."/>
            <person name="Barry K."/>
            <person name="LaButti K."/>
            <person name="Morin E."/>
            <person name="Salamov A."/>
            <person name="Lipzen A."/>
            <person name="Mereny Z."/>
            <person name="Hegedus B."/>
            <person name="Baldrian P."/>
            <person name="Stursova M."/>
            <person name="Weitz H."/>
            <person name="Taylor A."/>
            <person name="Grigoriev I.V."/>
            <person name="Nagy L.G."/>
            <person name="Martin F."/>
            <person name="Kauserud H."/>
        </authorList>
    </citation>
    <scope>NUCLEOTIDE SEQUENCE</scope>
    <source>
        <strain evidence="2">CBHHK173m</strain>
    </source>
</reference>
<name>A0AAD6XY61_9AGAR</name>
<feature type="region of interest" description="Disordered" evidence="1">
    <location>
        <begin position="914"/>
        <end position="1226"/>
    </location>
</feature>
<feature type="compositionally biased region" description="Low complexity" evidence="1">
    <location>
        <begin position="1064"/>
        <end position="1077"/>
    </location>
</feature>
<protein>
    <submittedName>
        <fullName evidence="2">Uncharacterized protein</fullName>
    </submittedName>
</protein>
<feature type="region of interest" description="Disordered" evidence="1">
    <location>
        <begin position="221"/>
        <end position="318"/>
    </location>
</feature>
<keyword evidence="3" id="KW-1185">Reference proteome</keyword>
<feature type="compositionally biased region" description="Low complexity" evidence="1">
    <location>
        <begin position="221"/>
        <end position="235"/>
    </location>
</feature>
<feature type="region of interest" description="Disordered" evidence="1">
    <location>
        <begin position="657"/>
        <end position="690"/>
    </location>
</feature>